<dbReference type="SMART" id="SM00529">
    <property type="entry name" value="HTH_DTXR"/>
    <property type="match status" value="1"/>
</dbReference>
<dbReference type="InterPro" id="IPR001367">
    <property type="entry name" value="Fe_dep_repressor"/>
</dbReference>
<reference evidence="6" key="1">
    <citation type="submission" date="2019-08" db="EMBL/GenBank/DDBJ databases">
        <authorList>
            <person name="Kucharzyk K."/>
            <person name="Murdoch R.W."/>
            <person name="Higgins S."/>
            <person name="Loffler F."/>
        </authorList>
    </citation>
    <scope>NUCLEOTIDE SEQUENCE</scope>
</reference>
<dbReference type="GO" id="GO:0046914">
    <property type="term" value="F:transition metal ion binding"/>
    <property type="evidence" value="ECO:0007669"/>
    <property type="project" value="InterPro"/>
</dbReference>
<dbReference type="InterPro" id="IPR022689">
    <property type="entry name" value="Iron_dep_repressor"/>
</dbReference>
<dbReference type="Gene3D" id="1.10.60.10">
    <property type="entry name" value="Iron dependent repressor, metal binding and dimerisation domain"/>
    <property type="match status" value="1"/>
</dbReference>
<sequence length="127" mass="13976">MKLLESGENYLETILMLTERIGNVRSIDIASELGYSKPSVSRAVGILKQAGYITVDNLGHIRLTELGRARASEIYERHVAITSYLTEKLGLSQKIAEADACRIEHIISDETFTAIKAALVQKTPTAD</sequence>
<dbReference type="GO" id="GO:0046983">
    <property type="term" value="F:protein dimerization activity"/>
    <property type="evidence" value="ECO:0007669"/>
    <property type="project" value="InterPro"/>
</dbReference>
<keyword evidence="2" id="KW-0805">Transcription regulation</keyword>
<dbReference type="SUPFAM" id="SSF47979">
    <property type="entry name" value="Iron-dependent repressor protein, dimerization domain"/>
    <property type="match status" value="1"/>
</dbReference>
<organism evidence="6">
    <name type="scientific">bioreactor metagenome</name>
    <dbReference type="NCBI Taxonomy" id="1076179"/>
    <lineage>
        <taxon>unclassified sequences</taxon>
        <taxon>metagenomes</taxon>
        <taxon>ecological metagenomes</taxon>
    </lineage>
</organism>
<dbReference type="EMBL" id="VSSQ01001272">
    <property type="protein sequence ID" value="MPM06859.1"/>
    <property type="molecule type" value="Genomic_DNA"/>
</dbReference>
<dbReference type="Gene3D" id="1.10.10.10">
    <property type="entry name" value="Winged helix-like DNA-binding domain superfamily/Winged helix DNA-binding domain"/>
    <property type="match status" value="1"/>
</dbReference>
<accession>A0A644WT15</accession>
<dbReference type="GO" id="GO:0003677">
    <property type="term" value="F:DNA binding"/>
    <property type="evidence" value="ECO:0007669"/>
    <property type="project" value="UniProtKB-KW"/>
</dbReference>
<keyword evidence="4" id="KW-0804">Transcription</keyword>
<dbReference type="InterPro" id="IPR036388">
    <property type="entry name" value="WH-like_DNA-bd_sf"/>
</dbReference>
<dbReference type="GO" id="GO:0003700">
    <property type="term" value="F:DNA-binding transcription factor activity"/>
    <property type="evidence" value="ECO:0007669"/>
    <property type="project" value="InterPro"/>
</dbReference>
<dbReference type="InterPro" id="IPR036421">
    <property type="entry name" value="Fe_dep_repressor_sf"/>
</dbReference>
<dbReference type="Pfam" id="PF02742">
    <property type="entry name" value="Fe_dep_repr_C"/>
    <property type="match status" value="1"/>
</dbReference>
<dbReference type="PROSITE" id="PS50944">
    <property type="entry name" value="HTH_DTXR"/>
    <property type="match status" value="1"/>
</dbReference>
<evidence type="ECO:0000256" key="3">
    <source>
        <dbReference type="ARBA" id="ARBA00023125"/>
    </source>
</evidence>
<evidence type="ECO:0000256" key="2">
    <source>
        <dbReference type="ARBA" id="ARBA00023015"/>
    </source>
</evidence>
<dbReference type="AlphaFoldDB" id="A0A644WT15"/>
<dbReference type="InterPro" id="IPR050536">
    <property type="entry name" value="DtxR_MntR_Metal-Reg"/>
</dbReference>
<dbReference type="SUPFAM" id="SSF46785">
    <property type="entry name" value="Winged helix' DNA-binding domain"/>
    <property type="match status" value="1"/>
</dbReference>
<protein>
    <submittedName>
        <fullName evidence="6">Transcriptional regulator MntR</fullName>
    </submittedName>
</protein>
<dbReference type="Pfam" id="PF01325">
    <property type="entry name" value="Fe_dep_repress"/>
    <property type="match status" value="1"/>
</dbReference>
<gene>
    <name evidence="6" type="primary">mntR_13</name>
    <name evidence="6" type="ORF">SDC9_53162</name>
</gene>
<evidence type="ECO:0000256" key="4">
    <source>
        <dbReference type="ARBA" id="ARBA00023163"/>
    </source>
</evidence>
<dbReference type="PANTHER" id="PTHR33238:SF7">
    <property type="entry name" value="IRON-DEPENDENT TRANSCRIPTIONAL REGULATOR"/>
    <property type="match status" value="1"/>
</dbReference>
<feature type="domain" description="HTH dtxR-type" evidence="5">
    <location>
        <begin position="3"/>
        <end position="64"/>
    </location>
</feature>
<evidence type="ECO:0000313" key="6">
    <source>
        <dbReference type="EMBL" id="MPM06859.1"/>
    </source>
</evidence>
<comment type="caution">
    <text evidence="6">The sequence shown here is derived from an EMBL/GenBank/DDBJ whole genome shotgun (WGS) entry which is preliminary data.</text>
</comment>
<dbReference type="InterPro" id="IPR036390">
    <property type="entry name" value="WH_DNA-bd_sf"/>
</dbReference>
<evidence type="ECO:0000259" key="5">
    <source>
        <dbReference type="PROSITE" id="PS50944"/>
    </source>
</evidence>
<name>A0A644WT15_9ZZZZ</name>
<comment type="similarity">
    <text evidence="1">Belongs to the DtxR/MntR family.</text>
</comment>
<evidence type="ECO:0000256" key="1">
    <source>
        <dbReference type="ARBA" id="ARBA00007871"/>
    </source>
</evidence>
<dbReference type="InterPro" id="IPR022687">
    <property type="entry name" value="HTH_DTXR"/>
</dbReference>
<proteinExistence type="inferred from homology"/>
<dbReference type="PANTHER" id="PTHR33238">
    <property type="entry name" value="IRON (METAL) DEPENDENT REPRESSOR, DTXR FAMILY"/>
    <property type="match status" value="1"/>
</dbReference>
<keyword evidence="3" id="KW-0238">DNA-binding</keyword>